<reference evidence="1 2" key="1">
    <citation type="submission" date="2014-03" db="EMBL/GenBank/DDBJ databases">
        <title>Draft genome of the hookworm Oesophagostomum dentatum.</title>
        <authorList>
            <person name="Mitreva M."/>
        </authorList>
    </citation>
    <scope>NUCLEOTIDE SEQUENCE [LARGE SCALE GENOMIC DNA]</scope>
    <source>
        <strain evidence="1 2">OD-Hann</strain>
    </source>
</reference>
<proteinExistence type="predicted"/>
<organism evidence="1 2">
    <name type="scientific">Oesophagostomum dentatum</name>
    <name type="common">Nodular worm</name>
    <dbReference type="NCBI Taxonomy" id="61180"/>
    <lineage>
        <taxon>Eukaryota</taxon>
        <taxon>Metazoa</taxon>
        <taxon>Ecdysozoa</taxon>
        <taxon>Nematoda</taxon>
        <taxon>Chromadorea</taxon>
        <taxon>Rhabditida</taxon>
        <taxon>Rhabditina</taxon>
        <taxon>Rhabditomorpha</taxon>
        <taxon>Strongyloidea</taxon>
        <taxon>Strongylidae</taxon>
        <taxon>Oesophagostomum</taxon>
    </lineage>
</organism>
<sequence>MGTGAEAEERIGRFGLGIRNENGNRLAGLLSPAQLFHGISFFMKKENRRRTWESPNGTTYAEIDHILTKRKCCLLDVSVVPSFCCGLITVSFEQRFANFIVKERIGMSQGGNFGTLLADITLAVPRV</sequence>
<protein>
    <submittedName>
        <fullName evidence="1">Uncharacterized protein</fullName>
    </submittedName>
</protein>
<dbReference type="OrthoDB" id="5832716at2759"/>
<dbReference type="EMBL" id="KN551039">
    <property type="protein sequence ID" value="KHJ92941.1"/>
    <property type="molecule type" value="Genomic_DNA"/>
</dbReference>
<dbReference type="AlphaFoldDB" id="A0A0B1T9V4"/>
<gene>
    <name evidence="1" type="ORF">OESDEN_07156</name>
</gene>
<evidence type="ECO:0000313" key="2">
    <source>
        <dbReference type="Proteomes" id="UP000053660"/>
    </source>
</evidence>
<name>A0A0B1T9V4_OESDE</name>
<accession>A0A0B1T9V4</accession>
<keyword evidence="2" id="KW-1185">Reference proteome</keyword>
<dbReference type="Proteomes" id="UP000053660">
    <property type="component" value="Unassembled WGS sequence"/>
</dbReference>
<evidence type="ECO:0000313" key="1">
    <source>
        <dbReference type="EMBL" id="KHJ92941.1"/>
    </source>
</evidence>